<evidence type="ECO:0000256" key="4">
    <source>
        <dbReference type="ARBA" id="ARBA00023288"/>
    </source>
</evidence>
<keyword evidence="4" id="KW-0449">Lipoprotein</keyword>
<dbReference type="PANTHER" id="PTHR12895">
    <property type="entry name" value="DYMECLIN"/>
    <property type="match status" value="1"/>
</dbReference>
<sequence>MGAEFSSLDQLSKNDYINRLVNDEHIDENDPFWNQLLSFTINIPLTKESSKKLDESIALSCQKFHQNNPKSGNYSSLIRVFSRRSNETRRMIDNKLMVLHTSNALFIIRCITKYMIEIENEAVLLEQINFRPDEFKAESEKNPELNGDGLKNQNDYSTDSSTASPKRIYNPNKNYRMWKSRPSHESTLLDSQENSMGYESDSDAPQNVDRSESNAKNTENILYLLIKSILQLCTEIPVKRN</sequence>
<evidence type="ECO:0000256" key="1">
    <source>
        <dbReference type="ARBA" id="ARBA00010603"/>
    </source>
</evidence>
<feature type="region of interest" description="Disordered" evidence="5">
    <location>
        <begin position="136"/>
        <end position="213"/>
    </location>
</feature>
<keyword evidence="3" id="KW-0519">Myristate</keyword>
<organism evidence="6 7">
    <name type="scientific">Brachionus plicatilis</name>
    <name type="common">Marine rotifer</name>
    <name type="synonym">Brachionus muelleri</name>
    <dbReference type="NCBI Taxonomy" id="10195"/>
    <lineage>
        <taxon>Eukaryota</taxon>
        <taxon>Metazoa</taxon>
        <taxon>Spiralia</taxon>
        <taxon>Gnathifera</taxon>
        <taxon>Rotifera</taxon>
        <taxon>Eurotatoria</taxon>
        <taxon>Monogononta</taxon>
        <taxon>Pseudotrocha</taxon>
        <taxon>Ploima</taxon>
        <taxon>Brachionidae</taxon>
        <taxon>Brachionus</taxon>
    </lineage>
</organism>
<reference evidence="6 7" key="1">
    <citation type="journal article" date="2018" name="Sci. Rep.">
        <title>Genomic signatures of local adaptation to the degree of environmental predictability in rotifers.</title>
        <authorList>
            <person name="Franch-Gras L."/>
            <person name="Hahn C."/>
            <person name="Garcia-Roger E.M."/>
            <person name="Carmona M.J."/>
            <person name="Serra M."/>
            <person name="Gomez A."/>
        </authorList>
    </citation>
    <scope>NUCLEOTIDE SEQUENCE [LARGE SCALE GENOMIC DNA]</scope>
    <source>
        <strain evidence="6">HYR1</strain>
    </source>
</reference>
<evidence type="ECO:0000313" key="6">
    <source>
        <dbReference type="EMBL" id="RMZ94589.1"/>
    </source>
</evidence>
<feature type="compositionally biased region" description="Polar residues" evidence="5">
    <location>
        <begin position="185"/>
        <end position="197"/>
    </location>
</feature>
<gene>
    <name evidence="6" type="ORF">BpHYR1_019676</name>
</gene>
<accession>A0A3M7P6L7</accession>
<evidence type="ECO:0000256" key="3">
    <source>
        <dbReference type="ARBA" id="ARBA00022707"/>
    </source>
</evidence>
<evidence type="ECO:0000313" key="7">
    <source>
        <dbReference type="Proteomes" id="UP000276133"/>
    </source>
</evidence>
<proteinExistence type="inferred from homology"/>
<dbReference type="STRING" id="10195.A0A3M7P6L7"/>
<dbReference type="OrthoDB" id="10253409at2759"/>
<dbReference type="PANTHER" id="PTHR12895:SF9">
    <property type="entry name" value="DYMECLIN"/>
    <property type="match status" value="1"/>
</dbReference>
<dbReference type="EMBL" id="REGN01012939">
    <property type="protein sequence ID" value="RMZ94589.1"/>
    <property type="molecule type" value="Genomic_DNA"/>
</dbReference>
<keyword evidence="7" id="KW-1185">Reference proteome</keyword>
<dbReference type="InterPro" id="IPR019142">
    <property type="entry name" value="Dymeclin"/>
</dbReference>
<dbReference type="Pfam" id="PF09742">
    <property type="entry name" value="Dymeclin"/>
    <property type="match status" value="1"/>
</dbReference>
<feature type="compositionally biased region" description="Polar residues" evidence="5">
    <location>
        <begin position="151"/>
        <end position="164"/>
    </location>
</feature>
<protein>
    <recommendedName>
        <fullName evidence="2">Dymeclin</fullName>
    </recommendedName>
</protein>
<comment type="similarity">
    <text evidence="1">Belongs to the dymeclin family.</text>
</comment>
<name>A0A3M7P6L7_BRAPC</name>
<evidence type="ECO:0000256" key="5">
    <source>
        <dbReference type="SAM" id="MobiDB-lite"/>
    </source>
</evidence>
<dbReference type="AlphaFoldDB" id="A0A3M7P6L7"/>
<dbReference type="Proteomes" id="UP000276133">
    <property type="component" value="Unassembled WGS sequence"/>
</dbReference>
<comment type="caution">
    <text evidence="6">The sequence shown here is derived from an EMBL/GenBank/DDBJ whole genome shotgun (WGS) entry which is preliminary data.</text>
</comment>
<evidence type="ECO:0000256" key="2">
    <source>
        <dbReference type="ARBA" id="ARBA00015736"/>
    </source>
</evidence>
<dbReference type="GO" id="GO:0007030">
    <property type="term" value="P:Golgi organization"/>
    <property type="evidence" value="ECO:0007669"/>
    <property type="project" value="TreeGrafter"/>
</dbReference>
<dbReference type="GO" id="GO:0005794">
    <property type="term" value="C:Golgi apparatus"/>
    <property type="evidence" value="ECO:0007669"/>
    <property type="project" value="TreeGrafter"/>
</dbReference>